<evidence type="ECO:0000256" key="1">
    <source>
        <dbReference type="SAM" id="MobiDB-lite"/>
    </source>
</evidence>
<sequence>MQEKEQDEKAAHCQQRALGVSHRHQRQAGSSTLGGLTSRVTMLRLGESVIAPALVPLPTPPTPNLPHAATPPPVPSPIHLSTFSPLVDPSSNLPDCWSPVPCCLWSPPRILERPRLDGAAYHRAHVDIASSCDPAIANLWDAYGDSHWLELSHPIYWEPLPPMLFFADMPIFWLRLELHNPRFCL</sequence>
<evidence type="ECO:0000313" key="2">
    <source>
        <dbReference type="EMBL" id="KAE9388888.1"/>
    </source>
</evidence>
<gene>
    <name evidence="2" type="ORF">BT96DRAFT_1003764</name>
</gene>
<feature type="region of interest" description="Disordered" evidence="1">
    <location>
        <begin position="1"/>
        <end position="33"/>
    </location>
</feature>
<protein>
    <submittedName>
        <fullName evidence="2">Uncharacterized protein</fullName>
    </submittedName>
</protein>
<proteinExistence type="predicted"/>
<dbReference type="AlphaFoldDB" id="A0A6A4GT75"/>
<accession>A0A6A4GT75</accession>
<dbReference type="Proteomes" id="UP000799118">
    <property type="component" value="Unassembled WGS sequence"/>
</dbReference>
<evidence type="ECO:0000313" key="3">
    <source>
        <dbReference type="Proteomes" id="UP000799118"/>
    </source>
</evidence>
<name>A0A6A4GT75_9AGAR</name>
<reference evidence="2" key="1">
    <citation type="journal article" date="2019" name="Environ. Microbiol.">
        <title>Fungal ecological strategies reflected in gene transcription - a case study of two litter decomposers.</title>
        <authorList>
            <person name="Barbi F."/>
            <person name="Kohler A."/>
            <person name="Barry K."/>
            <person name="Baskaran P."/>
            <person name="Daum C."/>
            <person name="Fauchery L."/>
            <person name="Ihrmark K."/>
            <person name="Kuo A."/>
            <person name="LaButti K."/>
            <person name="Lipzen A."/>
            <person name="Morin E."/>
            <person name="Grigoriev I.V."/>
            <person name="Henrissat B."/>
            <person name="Lindahl B."/>
            <person name="Martin F."/>
        </authorList>
    </citation>
    <scope>NUCLEOTIDE SEQUENCE</scope>
    <source>
        <strain evidence="2">JB14</strain>
    </source>
</reference>
<feature type="compositionally biased region" description="Basic and acidic residues" evidence="1">
    <location>
        <begin position="1"/>
        <end position="11"/>
    </location>
</feature>
<organism evidence="2 3">
    <name type="scientific">Gymnopus androsaceus JB14</name>
    <dbReference type="NCBI Taxonomy" id="1447944"/>
    <lineage>
        <taxon>Eukaryota</taxon>
        <taxon>Fungi</taxon>
        <taxon>Dikarya</taxon>
        <taxon>Basidiomycota</taxon>
        <taxon>Agaricomycotina</taxon>
        <taxon>Agaricomycetes</taxon>
        <taxon>Agaricomycetidae</taxon>
        <taxon>Agaricales</taxon>
        <taxon>Marasmiineae</taxon>
        <taxon>Omphalotaceae</taxon>
        <taxon>Gymnopus</taxon>
    </lineage>
</organism>
<dbReference type="EMBL" id="ML769721">
    <property type="protein sequence ID" value="KAE9388888.1"/>
    <property type="molecule type" value="Genomic_DNA"/>
</dbReference>
<keyword evidence="3" id="KW-1185">Reference proteome</keyword>